<dbReference type="AlphaFoldDB" id="A0A081RHX8"/>
<dbReference type="RefSeq" id="WP_037448189.1">
    <property type="nucleotide sequence ID" value="NZ_JFHR01000007.1"/>
</dbReference>
<dbReference type="OrthoDB" id="7432864at2"/>
<dbReference type="PATRIC" id="fig|46429.4.peg.991"/>
<evidence type="ECO:0000313" key="1">
    <source>
        <dbReference type="EMBL" id="KEQ54801.1"/>
    </source>
</evidence>
<protein>
    <recommendedName>
        <fullName evidence="3">Growth inhibitor PemK</fullName>
    </recommendedName>
</protein>
<gene>
    <name evidence="1" type="ORF">BV95_01030</name>
</gene>
<evidence type="ECO:0000313" key="2">
    <source>
        <dbReference type="Proteomes" id="UP000028411"/>
    </source>
</evidence>
<accession>A0A081RHX8</accession>
<organism evidence="1 2">
    <name type="scientific">Sphingobium chlorophenolicum</name>
    <dbReference type="NCBI Taxonomy" id="46429"/>
    <lineage>
        <taxon>Bacteria</taxon>
        <taxon>Pseudomonadati</taxon>
        <taxon>Pseudomonadota</taxon>
        <taxon>Alphaproteobacteria</taxon>
        <taxon>Sphingomonadales</taxon>
        <taxon>Sphingomonadaceae</taxon>
        <taxon>Sphingobium</taxon>
    </lineage>
</organism>
<sequence length="145" mass="15759">MKIPEPVPGLVIRYAYLWSHEAKAGHEEGSKDRPCAILLTATTKAGARMVTVLPVTHTPPADPKLAVEIPAATKARLGLDDERSWVILTELNHFQWPGPDLRPAPGDPAGDVAYGVLPASLYETIRTRWLAAYDAGKIAQVKRTS</sequence>
<dbReference type="Proteomes" id="UP000028411">
    <property type="component" value="Unassembled WGS sequence"/>
</dbReference>
<dbReference type="eggNOG" id="ENOG5032S7M">
    <property type="taxonomic scope" value="Bacteria"/>
</dbReference>
<evidence type="ECO:0008006" key="3">
    <source>
        <dbReference type="Google" id="ProtNLM"/>
    </source>
</evidence>
<proteinExistence type="predicted"/>
<dbReference type="EMBL" id="JFHR01000007">
    <property type="protein sequence ID" value="KEQ54801.1"/>
    <property type="molecule type" value="Genomic_DNA"/>
</dbReference>
<reference evidence="1 2" key="1">
    <citation type="submission" date="2014-02" db="EMBL/GenBank/DDBJ databases">
        <title>Whole genome sequence of Sphingobium chlorophenolicum NBRC 16172.</title>
        <authorList>
            <person name="Gan H.M."/>
            <person name="Gan H.Y."/>
            <person name="Chew T.H."/>
            <person name="Savka M.A."/>
        </authorList>
    </citation>
    <scope>NUCLEOTIDE SEQUENCE [LARGE SCALE GENOMIC DNA]</scope>
    <source>
        <strain evidence="1 2">NBRC 16172</strain>
    </source>
</reference>
<comment type="caution">
    <text evidence="1">The sequence shown here is derived from an EMBL/GenBank/DDBJ whole genome shotgun (WGS) entry which is preliminary data.</text>
</comment>
<name>A0A081RHX8_SPHCR</name>